<organism evidence="1 2">
    <name type="scientific">Photobacterium aquae</name>
    <dbReference type="NCBI Taxonomy" id="1195763"/>
    <lineage>
        <taxon>Bacteria</taxon>
        <taxon>Pseudomonadati</taxon>
        <taxon>Pseudomonadota</taxon>
        <taxon>Gammaproteobacteria</taxon>
        <taxon>Vibrionales</taxon>
        <taxon>Vibrionaceae</taxon>
        <taxon>Photobacterium</taxon>
    </lineage>
</organism>
<dbReference type="EMBL" id="LDOT01000023">
    <property type="protein sequence ID" value="KLV04243.1"/>
    <property type="molecule type" value="Genomic_DNA"/>
</dbReference>
<dbReference type="Proteomes" id="UP000036097">
    <property type="component" value="Unassembled WGS sequence"/>
</dbReference>
<evidence type="ECO:0000313" key="1">
    <source>
        <dbReference type="EMBL" id="KLV04243.1"/>
    </source>
</evidence>
<protein>
    <submittedName>
        <fullName evidence="1">Uncharacterized protein</fullName>
    </submittedName>
</protein>
<evidence type="ECO:0000313" key="2">
    <source>
        <dbReference type="Proteomes" id="UP000036097"/>
    </source>
</evidence>
<dbReference type="AlphaFoldDB" id="A0A0J1GX57"/>
<accession>A0A0J1GX57</accession>
<name>A0A0J1GX57_9GAMM</name>
<reference evidence="1 2" key="1">
    <citation type="submission" date="2015-05" db="EMBL/GenBank/DDBJ databases">
        <title>Photobacterium galathea sp. nov.</title>
        <authorList>
            <person name="Machado H."/>
            <person name="Gram L."/>
        </authorList>
    </citation>
    <scope>NUCLEOTIDE SEQUENCE [LARGE SCALE GENOMIC DNA]</scope>
    <source>
        <strain evidence="1 2">CGMCC 1.12159</strain>
    </source>
</reference>
<dbReference type="PATRIC" id="fig|1195763.3.peg.3341"/>
<keyword evidence="2" id="KW-1185">Reference proteome</keyword>
<sequence length="94" mass="10656">MLFTLTLLSVSQAKASPSYLTEGELSCGNYMFVEKIEITGDINASPSQLVYRSLKNKMSDYYVIQDMNENTLNNTLTIIVSLYRQPSLDMRFSV</sequence>
<comment type="caution">
    <text evidence="1">The sequence shown here is derived from an EMBL/GenBank/DDBJ whole genome shotgun (WGS) entry which is preliminary data.</text>
</comment>
<gene>
    <name evidence="1" type="ORF">ABT56_15680</name>
</gene>
<proteinExistence type="predicted"/>